<dbReference type="RefSeq" id="WP_118276852.1">
    <property type="nucleotide sequence ID" value="NZ_AP019695.1"/>
</dbReference>
<keyword evidence="3" id="KW-0805">Transcription regulation</keyword>
<dbReference type="InterPro" id="IPR036388">
    <property type="entry name" value="WH-like_DNA-bd_sf"/>
</dbReference>
<evidence type="ECO:0000256" key="2">
    <source>
        <dbReference type="ARBA" id="ARBA00023012"/>
    </source>
</evidence>
<dbReference type="InterPro" id="IPR001789">
    <property type="entry name" value="Sig_transdc_resp-reg_receiver"/>
</dbReference>
<dbReference type="Proteomes" id="UP000464754">
    <property type="component" value="Chromosome"/>
</dbReference>
<evidence type="ECO:0000256" key="4">
    <source>
        <dbReference type="ARBA" id="ARBA00023125"/>
    </source>
</evidence>
<evidence type="ECO:0000256" key="6">
    <source>
        <dbReference type="PROSITE-ProRule" id="PRU00169"/>
    </source>
</evidence>
<dbReference type="InterPro" id="IPR001867">
    <property type="entry name" value="OmpR/PhoB-type_DNA-bd"/>
</dbReference>
<evidence type="ECO:0000256" key="7">
    <source>
        <dbReference type="PROSITE-ProRule" id="PRU01091"/>
    </source>
</evidence>
<keyword evidence="2" id="KW-0902">Two-component regulatory system</keyword>
<dbReference type="PANTHER" id="PTHR48111:SF1">
    <property type="entry name" value="TWO-COMPONENT RESPONSE REGULATOR ORR33"/>
    <property type="match status" value="1"/>
</dbReference>
<evidence type="ECO:0000313" key="11">
    <source>
        <dbReference type="Proteomes" id="UP000464754"/>
    </source>
</evidence>
<dbReference type="CDD" id="cd00383">
    <property type="entry name" value="trans_reg_C"/>
    <property type="match status" value="1"/>
</dbReference>
<keyword evidence="5" id="KW-0804">Transcription</keyword>
<keyword evidence="11" id="KW-1185">Reference proteome</keyword>
<dbReference type="EMBL" id="AP019695">
    <property type="protein sequence ID" value="BBK23698.1"/>
    <property type="molecule type" value="Genomic_DNA"/>
</dbReference>
<dbReference type="AlphaFoldDB" id="A0A6N4TLK1"/>
<keyword evidence="1 6" id="KW-0597">Phosphoprotein</keyword>
<sequence length="229" mass="26609">MNKIIIVADDLHQSKGVCYDLIKGGMEPELCSLSEFLSHADNIQSSTFVLDITDQNLQKKETLLPFKKISETCLFFVLSYVSDECAKLEAFSAGADDYIEKPYHPKELTLRIRNQMKRIEKQQDPVSTKDSQVFLNIYIDEKTRTVKINSKPLLLTKKEFELLNFFLKNRNRVLSREYIQESLWKDEYPKQSRIVDVHTHNLRTKLKNNCANATIGSRRGIGYILEKKK</sequence>
<dbReference type="GO" id="GO:0000976">
    <property type="term" value="F:transcription cis-regulatory region binding"/>
    <property type="evidence" value="ECO:0007669"/>
    <property type="project" value="TreeGrafter"/>
</dbReference>
<dbReference type="Gene3D" id="6.10.250.690">
    <property type="match status" value="1"/>
</dbReference>
<keyword evidence="4 7" id="KW-0238">DNA-binding</keyword>
<dbReference type="SUPFAM" id="SSF46894">
    <property type="entry name" value="C-terminal effector domain of the bipartite response regulators"/>
    <property type="match status" value="1"/>
</dbReference>
<dbReference type="InterPro" id="IPR016032">
    <property type="entry name" value="Sig_transdc_resp-reg_C-effctor"/>
</dbReference>
<evidence type="ECO:0000256" key="3">
    <source>
        <dbReference type="ARBA" id="ARBA00023015"/>
    </source>
</evidence>
<reference evidence="11" key="1">
    <citation type="submission" date="2019-05" db="EMBL/GenBank/DDBJ databases">
        <title>Complete genome sequencing of Absiella argi strain JCM 30884.</title>
        <authorList>
            <person name="Sakamoto M."/>
            <person name="Murakami T."/>
            <person name="Mori H."/>
        </authorList>
    </citation>
    <scope>NUCLEOTIDE SEQUENCE [LARGE SCALE GENOMIC DNA]</scope>
    <source>
        <strain evidence="11">JCM 30884</strain>
    </source>
</reference>
<feature type="DNA-binding region" description="OmpR/PhoB-type" evidence="7">
    <location>
        <begin position="129"/>
        <end position="227"/>
    </location>
</feature>
<dbReference type="InterPro" id="IPR039420">
    <property type="entry name" value="WalR-like"/>
</dbReference>
<protein>
    <submittedName>
        <fullName evidence="10">DNA-binding response regulator</fullName>
    </submittedName>
</protein>
<dbReference type="PANTHER" id="PTHR48111">
    <property type="entry name" value="REGULATOR OF RPOS"/>
    <property type="match status" value="1"/>
</dbReference>
<organism evidence="10 11">
    <name type="scientific">Amedibacterium intestinale</name>
    <dbReference type="NCBI Taxonomy" id="2583452"/>
    <lineage>
        <taxon>Bacteria</taxon>
        <taxon>Bacillati</taxon>
        <taxon>Bacillota</taxon>
        <taxon>Erysipelotrichia</taxon>
        <taxon>Erysipelotrichales</taxon>
        <taxon>Erysipelotrichaceae</taxon>
        <taxon>Amedibacterium</taxon>
    </lineage>
</organism>
<dbReference type="PROSITE" id="PS50110">
    <property type="entry name" value="RESPONSE_REGULATORY"/>
    <property type="match status" value="1"/>
</dbReference>
<dbReference type="GO" id="GO:0005829">
    <property type="term" value="C:cytosol"/>
    <property type="evidence" value="ECO:0007669"/>
    <property type="project" value="TreeGrafter"/>
</dbReference>
<feature type="domain" description="OmpR/PhoB-type" evidence="9">
    <location>
        <begin position="129"/>
        <end position="227"/>
    </location>
</feature>
<dbReference type="SMART" id="SM00862">
    <property type="entry name" value="Trans_reg_C"/>
    <property type="match status" value="1"/>
</dbReference>
<dbReference type="GO" id="GO:0006355">
    <property type="term" value="P:regulation of DNA-templated transcription"/>
    <property type="evidence" value="ECO:0007669"/>
    <property type="project" value="InterPro"/>
</dbReference>
<feature type="domain" description="Response regulatory" evidence="8">
    <location>
        <begin position="3"/>
        <end position="116"/>
    </location>
</feature>
<dbReference type="PROSITE" id="PS51755">
    <property type="entry name" value="OMPR_PHOB"/>
    <property type="match status" value="1"/>
</dbReference>
<dbReference type="GO" id="GO:0032993">
    <property type="term" value="C:protein-DNA complex"/>
    <property type="evidence" value="ECO:0007669"/>
    <property type="project" value="TreeGrafter"/>
</dbReference>
<evidence type="ECO:0000259" key="8">
    <source>
        <dbReference type="PROSITE" id="PS50110"/>
    </source>
</evidence>
<dbReference type="GO" id="GO:0000156">
    <property type="term" value="F:phosphorelay response regulator activity"/>
    <property type="evidence" value="ECO:0007669"/>
    <property type="project" value="TreeGrafter"/>
</dbReference>
<proteinExistence type="predicted"/>
<dbReference type="SUPFAM" id="SSF52172">
    <property type="entry name" value="CheY-like"/>
    <property type="match status" value="1"/>
</dbReference>
<evidence type="ECO:0000259" key="9">
    <source>
        <dbReference type="PROSITE" id="PS51755"/>
    </source>
</evidence>
<feature type="modified residue" description="4-aspartylphosphate" evidence="6">
    <location>
        <position position="54"/>
    </location>
</feature>
<accession>A0A6N4TLK1</accession>
<dbReference type="KEGG" id="aarg:Aargi30884_26010"/>
<gene>
    <name evidence="10" type="ORF">Aargi30884_26010</name>
</gene>
<dbReference type="Gene3D" id="1.10.10.10">
    <property type="entry name" value="Winged helix-like DNA-binding domain superfamily/Winged helix DNA-binding domain"/>
    <property type="match status" value="1"/>
</dbReference>
<dbReference type="Pfam" id="PF00486">
    <property type="entry name" value="Trans_reg_C"/>
    <property type="match status" value="1"/>
</dbReference>
<evidence type="ECO:0000256" key="1">
    <source>
        <dbReference type="ARBA" id="ARBA00022553"/>
    </source>
</evidence>
<evidence type="ECO:0000313" key="10">
    <source>
        <dbReference type="EMBL" id="BBK23698.1"/>
    </source>
</evidence>
<name>A0A6N4TLK1_9FIRM</name>
<evidence type="ECO:0000256" key="5">
    <source>
        <dbReference type="ARBA" id="ARBA00023163"/>
    </source>
</evidence>
<dbReference type="InterPro" id="IPR011006">
    <property type="entry name" value="CheY-like_superfamily"/>
</dbReference>